<name>A0ABV3JJP1_9ACTN</name>
<comment type="caution">
    <text evidence="1">The sequence shown here is derived from an EMBL/GenBank/DDBJ whole genome shotgun (WGS) entry which is preliminary data.</text>
</comment>
<reference evidence="1 2" key="1">
    <citation type="submission" date="2024-06" db="EMBL/GenBank/DDBJ databases">
        <title>The Natural Products Discovery Center: Release of the First 8490 Sequenced Strains for Exploring Actinobacteria Biosynthetic Diversity.</title>
        <authorList>
            <person name="Kalkreuter E."/>
            <person name="Kautsar S.A."/>
            <person name="Yang D."/>
            <person name="Bader C.D."/>
            <person name="Teijaro C.N."/>
            <person name="Fluegel L."/>
            <person name="Davis C.M."/>
            <person name="Simpson J.R."/>
            <person name="Lauterbach L."/>
            <person name="Steele A.D."/>
            <person name="Gui C."/>
            <person name="Meng S."/>
            <person name="Li G."/>
            <person name="Viehrig K."/>
            <person name="Ye F."/>
            <person name="Su P."/>
            <person name="Kiefer A.F."/>
            <person name="Nichols A."/>
            <person name="Cepeda A.J."/>
            <person name="Yan W."/>
            <person name="Fan B."/>
            <person name="Jiang Y."/>
            <person name="Adhikari A."/>
            <person name="Zheng C.-J."/>
            <person name="Schuster L."/>
            <person name="Cowan T.M."/>
            <person name="Smanski M.J."/>
            <person name="Chevrette M.G."/>
            <person name="De Carvalho L.P.S."/>
            <person name="Shen B."/>
        </authorList>
    </citation>
    <scope>NUCLEOTIDE SEQUENCE [LARGE SCALE GENOMIC DNA]</scope>
    <source>
        <strain evidence="1 2">NPDC052768</strain>
    </source>
</reference>
<dbReference type="Gene3D" id="3.10.450.50">
    <property type="match status" value="1"/>
</dbReference>
<dbReference type="InterPro" id="IPR039437">
    <property type="entry name" value="FrzH/put_lumazine-bd"/>
</dbReference>
<proteinExistence type="predicted"/>
<dbReference type="SUPFAM" id="SSF54427">
    <property type="entry name" value="NTF2-like"/>
    <property type="match status" value="1"/>
</dbReference>
<organism evidence="1 2">
    <name type="scientific">Streptomyces werraensis</name>
    <dbReference type="NCBI Taxonomy" id="68284"/>
    <lineage>
        <taxon>Bacteria</taxon>
        <taxon>Bacillati</taxon>
        <taxon>Actinomycetota</taxon>
        <taxon>Actinomycetes</taxon>
        <taxon>Kitasatosporales</taxon>
        <taxon>Streptomycetaceae</taxon>
        <taxon>Streptomyces</taxon>
    </lineage>
</organism>
<dbReference type="Proteomes" id="UP001552527">
    <property type="component" value="Unassembled WGS sequence"/>
</dbReference>
<gene>
    <name evidence="1" type="ORF">AB0K95_24310</name>
</gene>
<evidence type="ECO:0000313" key="1">
    <source>
        <dbReference type="EMBL" id="MEV5248368.1"/>
    </source>
</evidence>
<dbReference type="Pfam" id="PF12893">
    <property type="entry name" value="Lumazine_bd_2"/>
    <property type="match status" value="1"/>
</dbReference>
<dbReference type="RefSeq" id="WP_364024950.1">
    <property type="nucleotide sequence ID" value="NZ_JBFATD010000018.1"/>
</dbReference>
<protein>
    <submittedName>
        <fullName evidence="1">Nuclear transport factor 2 family protein</fullName>
    </submittedName>
</protein>
<dbReference type="InterPro" id="IPR032710">
    <property type="entry name" value="NTF2-like_dom_sf"/>
</dbReference>
<sequence>MFVLVLDEYRGLFPGRPAADEAARRRRIDGVDVQGSVATATMTLRHGAGTFTDVFLLARTGAGWRIANQVYHRHT</sequence>
<evidence type="ECO:0000313" key="2">
    <source>
        <dbReference type="Proteomes" id="UP001552527"/>
    </source>
</evidence>
<dbReference type="EMBL" id="JBFATE010000010">
    <property type="protein sequence ID" value="MEV5248368.1"/>
    <property type="molecule type" value="Genomic_DNA"/>
</dbReference>
<accession>A0ABV3JJP1</accession>
<keyword evidence="2" id="KW-1185">Reference proteome</keyword>